<evidence type="ECO:0000256" key="7">
    <source>
        <dbReference type="ARBA" id="ARBA00023146"/>
    </source>
</evidence>
<dbReference type="SUPFAM" id="SSF50677">
    <property type="entry name" value="ValRS/IleRS/LeuRS editing domain"/>
    <property type="match status" value="1"/>
</dbReference>
<dbReference type="PANTHER" id="PTHR11946:SF93">
    <property type="entry name" value="VALINE--TRNA LIGASE, CHLOROPLASTIC_MITOCHONDRIAL 2"/>
    <property type="match status" value="1"/>
</dbReference>
<dbReference type="Gene3D" id="3.90.740.10">
    <property type="entry name" value="Valyl/Leucyl/Isoleucyl-tRNA synthetase, editing domain"/>
    <property type="match status" value="1"/>
</dbReference>
<name>A0A841BPP1_9ACTN</name>
<evidence type="ECO:0000256" key="3">
    <source>
        <dbReference type="ARBA" id="ARBA00022598"/>
    </source>
</evidence>
<keyword evidence="4 10" id="KW-0547">Nucleotide-binding</keyword>
<dbReference type="Pfam" id="PF00133">
    <property type="entry name" value="tRNA-synt_1"/>
    <property type="match status" value="2"/>
</dbReference>
<evidence type="ECO:0000259" key="13">
    <source>
        <dbReference type="Pfam" id="PF08264"/>
    </source>
</evidence>
<keyword evidence="15" id="KW-1185">Reference proteome</keyword>
<sequence length="842" mass="93469">MGTRASLPDRSPHPAASLEELAEHWPARWERDGIYRFDRTATREDVFAIDTPPPTVNGSLHVGHVFSFTHADVIARYQRMRGRAVFYPIGWDDNGLPTEKRAQQHFNVRCEPSTPADPQALAALLRDGPGDGPPKAVSRGDFIALCEAVTEHDEVRFEQLFRRIGLSVDWSLKYTTISARSRRISQRGFLRNLARGEAYLAQAPTMWDVTFGTAVAQAELEYRVGSSAYHRLVFGDGLLVATTRPELLPACVAVLHHPQDDRYAHRTGTEITTPVFGARVPLLAHHLVDPGKGTGLVMVCTFGDPTDVIWWRELDLPIRPVLGRDGRFRTDPPPGIDTAAYSQLAGAYPKQARAIVLELLRAAGRLDGEPEPIEHSVAFYERGDRPLEIVTTWQWYLRNGGRDPELRERMLARGRELAWQPEPMRARYEAWVANLAGDWLVSRQRFHGVPIPIWYPLDEQGEPCRDRPITPPEDALPIDPSADTPPGYAPEQRGLPGGFVGEADVMDTWATSSLSPQLAAGDELLDRVFPMDLRPQAHEIIRTWLFATALRSELEHGVLPWSHAAISGWVMDPAKKKVAKSAATRMVTPDELLDTYGPDAVRYWAASGRPGIDTVFDEAQIKIGRRLAMKLLNATRFVLGLGDPGPDAQVTEAIDRAMLAGLDAAVAETTAALDALDQGRALEAAERFFWFFCDDYLELVKARAYGEHPGGDSARAALRQALSVQLRLLAPMLPFVTEEVWSWWQPGSVHTARWPSAAIGPTLEELRVLEQAVAALTAVRRAKSAAKVSMKAEVLRLTIHTDRSTWDGLRPALPDLRAAGRVGEFVFAESPEEIIRHEVLLA</sequence>
<evidence type="ECO:0000256" key="1">
    <source>
        <dbReference type="ARBA" id="ARBA00013169"/>
    </source>
</evidence>
<gene>
    <name evidence="14" type="ORF">F4553_002538</name>
</gene>
<comment type="similarity">
    <text evidence="10">Belongs to the class-I aminoacyl-tRNA synthetase family.</text>
</comment>
<dbReference type="RefSeq" id="WP_184835602.1">
    <property type="nucleotide sequence ID" value="NZ_JACHMN010000002.1"/>
</dbReference>
<feature type="domain" description="Aminoacyl-tRNA synthetase class Ia" evidence="12">
    <location>
        <begin position="137"/>
        <end position="611"/>
    </location>
</feature>
<dbReference type="Proteomes" id="UP000587527">
    <property type="component" value="Unassembled WGS sequence"/>
</dbReference>
<dbReference type="Gene3D" id="1.10.730.10">
    <property type="entry name" value="Isoleucyl-tRNA Synthetase, Domain 1"/>
    <property type="match status" value="1"/>
</dbReference>
<keyword evidence="2" id="KW-0963">Cytoplasm</keyword>
<dbReference type="InterPro" id="IPR002300">
    <property type="entry name" value="aa-tRNA-synth_Ia"/>
</dbReference>
<dbReference type="Pfam" id="PF08264">
    <property type="entry name" value="Anticodon_1"/>
    <property type="match status" value="1"/>
</dbReference>
<dbReference type="Gene3D" id="3.40.50.620">
    <property type="entry name" value="HUPs"/>
    <property type="match status" value="2"/>
</dbReference>
<keyword evidence="7 10" id="KW-0030">Aminoacyl-tRNA synthetase</keyword>
<keyword evidence="6 10" id="KW-0648">Protein biosynthesis</keyword>
<evidence type="ECO:0000313" key="14">
    <source>
        <dbReference type="EMBL" id="MBB5869159.1"/>
    </source>
</evidence>
<proteinExistence type="inferred from homology"/>
<dbReference type="PANTHER" id="PTHR11946">
    <property type="entry name" value="VALYL-TRNA SYNTHETASES"/>
    <property type="match status" value="1"/>
</dbReference>
<evidence type="ECO:0000256" key="9">
    <source>
        <dbReference type="ARBA" id="ARBA00047552"/>
    </source>
</evidence>
<dbReference type="InterPro" id="IPR009080">
    <property type="entry name" value="tRNAsynth_Ia_anticodon-bd"/>
</dbReference>
<dbReference type="InterPro" id="IPR001412">
    <property type="entry name" value="aa-tRNA-synth_I_CS"/>
</dbReference>
<keyword evidence="5 10" id="KW-0067">ATP-binding</keyword>
<evidence type="ECO:0000313" key="15">
    <source>
        <dbReference type="Proteomes" id="UP000587527"/>
    </source>
</evidence>
<feature type="region of interest" description="Disordered" evidence="11">
    <location>
        <begin position="462"/>
        <end position="486"/>
    </location>
</feature>
<dbReference type="CDD" id="cd07962">
    <property type="entry name" value="Anticodon_Ia_Val"/>
    <property type="match status" value="1"/>
</dbReference>
<organism evidence="14 15">
    <name type="scientific">Allocatelliglobosispora scoriae</name>
    <dbReference type="NCBI Taxonomy" id="643052"/>
    <lineage>
        <taxon>Bacteria</taxon>
        <taxon>Bacillati</taxon>
        <taxon>Actinomycetota</taxon>
        <taxon>Actinomycetes</taxon>
        <taxon>Micromonosporales</taxon>
        <taxon>Micromonosporaceae</taxon>
        <taxon>Allocatelliglobosispora</taxon>
    </lineage>
</organism>
<evidence type="ECO:0000256" key="11">
    <source>
        <dbReference type="SAM" id="MobiDB-lite"/>
    </source>
</evidence>
<evidence type="ECO:0000256" key="2">
    <source>
        <dbReference type="ARBA" id="ARBA00022490"/>
    </source>
</evidence>
<keyword evidence="3 10" id="KW-0436">Ligase</keyword>
<dbReference type="InterPro" id="IPR014729">
    <property type="entry name" value="Rossmann-like_a/b/a_fold"/>
</dbReference>
<dbReference type="SUPFAM" id="SSF52374">
    <property type="entry name" value="Nucleotidylyl transferase"/>
    <property type="match status" value="1"/>
</dbReference>
<feature type="domain" description="Methionyl/Valyl/Leucyl/Isoleucyl-tRNA synthetase anticodon-binding" evidence="13">
    <location>
        <begin position="655"/>
        <end position="795"/>
    </location>
</feature>
<dbReference type="InterPro" id="IPR002303">
    <property type="entry name" value="Valyl-tRNA_ligase"/>
</dbReference>
<dbReference type="GO" id="GO:0005524">
    <property type="term" value="F:ATP binding"/>
    <property type="evidence" value="ECO:0007669"/>
    <property type="project" value="UniProtKB-KW"/>
</dbReference>
<dbReference type="GO" id="GO:0006438">
    <property type="term" value="P:valyl-tRNA aminoacylation"/>
    <property type="evidence" value="ECO:0007669"/>
    <property type="project" value="InterPro"/>
</dbReference>
<dbReference type="InterPro" id="IPR048044">
    <property type="entry name" value="Valyl-tRNA_ligase_actino"/>
</dbReference>
<evidence type="ECO:0000256" key="8">
    <source>
        <dbReference type="ARBA" id="ARBA00029936"/>
    </source>
</evidence>
<dbReference type="NCBIfam" id="NF000540">
    <property type="entry name" value="alt_ValS"/>
    <property type="match status" value="1"/>
</dbReference>
<dbReference type="GO" id="GO:0005829">
    <property type="term" value="C:cytosol"/>
    <property type="evidence" value="ECO:0007669"/>
    <property type="project" value="TreeGrafter"/>
</dbReference>
<dbReference type="GO" id="GO:0002161">
    <property type="term" value="F:aminoacyl-tRNA deacylase activity"/>
    <property type="evidence" value="ECO:0007669"/>
    <property type="project" value="InterPro"/>
</dbReference>
<evidence type="ECO:0000256" key="4">
    <source>
        <dbReference type="ARBA" id="ARBA00022741"/>
    </source>
</evidence>
<evidence type="ECO:0000259" key="12">
    <source>
        <dbReference type="Pfam" id="PF00133"/>
    </source>
</evidence>
<reference evidence="14 15" key="1">
    <citation type="submission" date="2020-08" db="EMBL/GenBank/DDBJ databases">
        <title>Sequencing the genomes of 1000 actinobacteria strains.</title>
        <authorList>
            <person name="Klenk H.-P."/>
        </authorList>
    </citation>
    <scope>NUCLEOTIDE SEQUENCE [LARGE SCALE GENOMIC DNA]</scope>
    <source>
        <strain evidence="14 15">DSM 45362</strain>
    </source>
</reference>
<evidence type="ECO:0000256" key="6">
    <source>
        <dbReference type="ARBA" id="ARBA00022917"/>
    </source>
</evidence>
<comment type="caution">
    <text evidence="14">The sequence shown here is derived from an EMBL/GenBank/DDBJ whole genome shotgun (WGS) entry which is preliminary data.</text>
</comment>
<protein>
    <recommendedName>
        <fullName evidence="1">valine--tRNA ligase</fullName>
        <ecNumber evidence="1">6.1.1.9</ecNumber>
    </recommendedName>
    <alternativeName>
        <fullName evidence="8">Valyl-tRNA synthetase</fullName>
    </alternativeName>
</protein>
<evidence type="ECO:0000256" key="10">
    <source>
        <dbReference type="RuleBase" id="RU363035"/>
    </source>
</evidence>
<dbReference type="InterPro" id="IPR013155">
    <property type="entry name" value="M/V/L/I-tRNA-synth_anticd-bd"/>
</dbReference>
<dbReference type="PROSITE" id="PS00178">
    <property type="entry name" value="AA_TRNA_LIGASE_I"/>
    <property type="match status" value="1"/>
</dbReference>
<dbReference type="InterPro" id="IPR033705">
    <property type="entry name" value="Anticodon_Ia_Val"/>
</dbReference>
<dbReference type="EC" id="6.1.1.9" evidence="1"/>
<evidence type="ECO:0000256" key="5">
    <source>
        <dbReference type="ARBA" id="ARBA00022840"/>
    </source>
</evidence>
<dbReference type="InterPro" id="IPR009008">
    <property type="entry name" value="Val/Leu/Ile-tRNA-synth_edit"/>
</dbReference>
<dbReference type="GO" id="GO:0004832">
    <property type="term" value="F:valine-tRNA ligase activity"/>
    <property type="evidence" value="ECO:0007669"/>
    <property type="project" value="UniProtKB-EC"/>
</dbReference>
<comment type="catalytic activity">
    <reaction evidence="9">
        <text>tRNA(Val) + L-valine + ATP = L-valyl-tRNA(Val) + AMP + diphosphate</text>
        <dbReference type="Rhea" id="RHEA:10704"/>
        <dbReference type="Rhea" id="RHEA-COMP:9672"/>
        <dbReference type="Rhea" id="RHEA-COMP:9708"/>
        <dbReference type="ChEBI" id="CHEBI:30616"/>
        <dbReference type="ChEBI" id="CHEBI:33019"/>
        <dbReference type="ChEBI" id="CHEBI:57762"/>
        <dbReference type="ChEBI" id="CHEBI:78442"/>
        <dbReference type="ChEBI" id="CHEBI:78537"/>
        <dbReference type="ChEBI" id="CHEBI:456215"/>
        <dbReference type="EC" id="6.1.1.9"/>
    </reaction>
</comment>
<feature type="domain" description="Aminoacyl-tRNA synthetase class Ia" evidence="12">
    <location>
        <begin position="27"/>
        <end position="106"/>
    </location>
</feature>
<dbReference type="PRINTS" id="PR00986">
    <property type="entry name" value="TRNASYNTHVAL"/>
</dbReference>
<dbReference type="NCBIfam" id="NF009687">
    <property type="entry name" value="PRK13208.1"/>
    <property type="match status" value="1"/>
</dbReference>
<dbReference type="AlphaFoldDB" id="A0A841BPP1"/>
<dbReference type="EMBL" id="JACHMN010000002">
    <property type="protein sequence ID" value="MBB5869159.1"/>
    <property type="molecule type" value="Genomic_DNA"/>
</dbReference>
<accession>A0A841BPP1</accession>
<dbReference type="SUPFAM" id="SSF47323">
    <property type="entry name" value="Anticodon-binding domain of a subclass of class I aminoacyl-tRNA synthetases"/>
    <property type="match status" value="1"/>
</dbReference>